<accession>A0A3P8WNB9</accession>
<dbReference type="InterPro" id="IPR011992">
    <property type="entry name" value="EF-hand-dom_pair"/>
</dbReference>
<dbReference type="Gene3D" id="1.10.238.10">
    <property type="entry name" value="EF-hand"/>
    <property type="match status" value="1"/>
</dbReference>
<dbReference type="InterPro" id="IPR013787">
    <property type="entry name" value="S100_Ca-bd_sub"/>
</dbReference>
<dbReference type="GeneTree" id="ENSGT00940000176166"/>
<proteinExistence type="predicted"/>
<dbReference type="InParanoid" id="A0A3P8WNB9"/>
<feature type="domain" description="S100/CaBP-9k-type calcium binding subdomain" evidence="1">
    <location>
        <begin position="7"/>
        <end position="47"/>
    </location>
</feature>
<reference evidence="2" key="2">
    <citation type="submission" date="2025-08" db="UniProtKB">
        <authorList>
            <consortium name="Ensembl"/>
        </authorList>
    </citation>
    <scope>IDENTIFICATION</scope>
</reference>
<reference evidence="2" key="3">
    <citation type="submission" date="2025-09" db="UniProtKB">
        <authorList>
            <consortium name="Ensembl"/>
        </authorList>
    </citation>
    <scope>IDENTIFICATION</scope>
</reference>
<dbReference type="Ensembl" id="ENSCSET00000029343.1">
    <property type="protein sequence ID" value="ENSCSEP00000028948.1"/>
    <property type="gene ID" value="ENSCSEG00000018537.1"/>
</dbReference>
<dbReference type="STRING" id="244447.ENSCSEP00000028948"/>
<dbReference type="AlphaFoldDB" id="A0A3P8WNB9"/>
<reference evidence="2 3" key="1">
    <citation type="journal article" date="2014" name="Nat. Genet.">
        <title>Whole-genome sequence of a flatfish provides insights into ZW sex chromosome evolution and adaptation to a benthic lifestyle.</title>
        <authorList>
            <person name="Chen S."/>
            <person name="Zhang G."/>
            <person name="Shao C."/>
            <person name="Huang Q."/>
            <person name="Liu G."/>
            <person name="Zhang P."/>
            <person name="Song W."/>
            <person name="An N."/>
            <person name="Chalopin D."/>
            <person name="Volff J.N."/>
            <person name="Hong Y."/>
            <person name="Li Q."/>
            <person name="Sha Z."/>
            <person name="Zhou H."/>
            <person name="Xie M."/>
            <person name="Yu Q."/>
            <person name="Liu Y."/>
            <person name="Xiang H."/>
            <person name="Wang N."/>
            <person name="Wu K."/>
            <person name="Yang C."/>
            <person name="Zhou Q."/>
            <person name="Liao X."/>
            <person name="Yang L."/>
            <person name="Hu Q."/>
            <person name="Zhang J."/>
            <person name="Meng L."/>
            <person name="Jin L."/>
            <person name="Tian Y."/>
            <person name="Lian J."/>
            <person name="Yang J."/>
            <person name="Miao G."/>
            <person name="Liu S."/>
            <person name="Liang Z."/>
            <person name="Yan F."/>
            <person name="Li Y."/>
            <person name="Sun B."/>
            <person name="Zhang H."/>
            <person name="Zhang J."/>
            <person name="Zhu Y."/>
            <person name="Du M."/>
            <person name="Zhao Y."/>
            <person name="Schartl M."/>
            <person name="Tang Q."/>
            <person name="Wang J."/>
        </authorList>
    </citation>
    <scope>NUCLEOTIDE SEQUENCE</scope>
</reference>
<sequence length="191" mass="21137">MPQFSDLEKAINTLVTQFHSASADNSPSLKTDEFKGLLSSQMPNLVKGIGTEQGLGEILRKMGVGDGEGISFSHFWNLIQSVATNQHGLLSGVKGSSMQHSSLSTQLKNKKNYITSSVSIVPMYVTRLLSLICAGKVKFKLKMTFVQFKSVQPWWRRQSTGDSLTHSKQRHLVGSNCLSFLWHSLIPLDVI</sequence>
<evidence type="ECO:0000259" key="1">
    <source>
        <dbReference type="SMART" id="SM01394"/>
    </source>
</evidence>
<dbReference type="CDD" id="cd05022">
    <property type="entry name" value="S-100A13"/>
    <property type="match status" value="1"/>
</dbReference>
<dbReference type="SMART" id="SM01394">
    <property type="entry name" value="S_100"/>
    <property type="match status" value="1"/>
</dbReference>
<dbReference type="SUPFAM" id="SSF47473">
    <property type="entry name" value="EF-hand"/>
    <property type="match status" value="1"/>
</dbReference>
<evidence type="ECO:0000313" key="2">
    <source>
        <dbReference type="Ensembl" id="ENSCSEP00000028948.1"/>
    </source>
</evidence>
<dbReference type="Proteomes" id="UP000265120">
    <property type="component" value="Chromosome 18"/>
</dbReference>
<organism evidence="2 3">
    <name type="scientific">Cynoglossus semilaevis</name>
    <name type="common">Tongue sole</name>
    <dbReference type="NCBI Taxonomy" id="244447"/>
    <lineage>
        <taxon>Eukaryota</taxon>
        <taxon>Metazoa</taxon>
        <taxon>Chordata</taxon>
        <taxon>Craniata</taxon>
        <taxon>Vertebrata</taxon>
        <taxon>Euteleostomi</taxon>
        <taxon>Actinopterygii</taxon>
        <taxon>Neopterygii</taxon>
        <taxon>Teleostei</taxon>
        <taxon>Neoteleostei</taxon>
        <taxon>Acanthomorphata</taxon>
        <taxon>Carangaria</taxon>
        <taxon>Pleuronectiformes</taxon>
        <taxon>Pleuronectoidei</taxon>
        <taxon>Cynoglossidae</taxon>
        <taxon>Cynoglossinae</taxon>
        <taxon>Cynoglossus</taxon>
    </lineage>
</organism>
<keyword evidence="3" id="KW-1185">Reference proteome</keyword>
<protein>
    <submittedName>
        <fullName evidence="2">S100 calcium binding protein A14</fullName>
    </submittedName>
</protein>
<dbReference type="Pfam" id="PF01023">
    <property type="entry name" value="S_100"/>
    <property type="match status" value="1"/>
</dbReference>
<evidence type="ECO:0000313" key="3">
    <source>
        <dbReference type="Proteomes" id="UP000265120"/>
    </source>
</evidence>
<name>A0A3P8WNB9_CYNSE</name>